<comment type="caution">
    <text evidence="2">The sequence shown here is derived from an EMBL/GenBank/DDBJ whole genome shotgun (WGS) entry which is preliminary data.</text>
</comment>
<evidence type="ECO:0000313" key="2">
    <source>
        <dbReference type="EMBL" id="PAV80348.1"/>
    </source>
</evidence>
<feature type="signal peptide" evidence="1">
    <location>
        <begin position="1"/>
        <end position="19"/>
    </location>
</feature>
<reference evidence="2 3" key="1">
    <citation type="journal article" date="2017" name="Curr. Biol.">
        <title>Genome architecture and evolution of a unichromosomal asexual nematode.</title>
        <authorList>
            <person name="Fradin H."/>
            <person name="Zegar C."/>
            <person name="Gutwein M."/>
            <person name="Lucas J."/>
            <person name="Kovtun M."/>
            <person name="Corcoran D."/>
            <person name="Baugh L.R."/>
            <person name="Kiontke K."/>
            <person name="Gunsalus K."/>
            <person name="Fitch D.H."/>
            <person name="Piano F."/>
        </authorList>
    </citation>
    <scope>NUCLEOTIDE SEQUENCE [LARGE SCALE GENOMIC DNA]</scope>
    <source>
        <strain evidence="2">PF1309</strain>
    </source>
</reference>
<feature type="chain" id="PRO_5012109926" description="TIL domain-containing protein" evidence="1">
    <location>
        <begin position="20"/>
        <end position="117"/>
    </location>
</feature>
<organism evidence="2 3">
    <name type="scientific">Diploscapter pachys</name>
    <dbReference type="NCBI Taxonomy" id="2018661"/>
    <lineage>
        <taxon>Eukaryota</taxon>
        <taxon>Metazoa</taxon>
        <taxon>Ecdysozoa</taxon>
        <taxon>Nematoda</taxon>
        <taxon>Chromadorea</taxon>
        <taxon>Rhabditida</taxon>
        <taxon>Rhabditina</taxon>
        <taxon>Rhabditomorpha</taxon>
        <taxon>Rhabditoidea</taxon>
        <taxon>Rhabditidae</taxon>
        <taxon>Diploscapter</taxon>
    </lineage>
</organism>
<protein>
    <recommendedName>
        <fullName evidence="4">TIL domain-containing protein</fullName>
    </recommendedName>
</protein>
<name>A0A2A2L2G9_9BILA</name>
<dbReference type="AlphaFoldDB" id="A0A2A2L2G9"/>
<evidence type="ECO:0000313" key="3">
    <source>
        <dbReference type="Proteomes" id="UP000218231"/>
    </source>
</evidence>
<evidence type="ECO:0000256" key="1">
    <source>
        <dbReference type="SAM" id="SignalP"/>
    </source>
</evidence>
<keyword evidence="1" id="KW-0732">Signal</keyword>
<dbReference type="EMBL" id="LIAE01007279">
    <property type="protein sequence ID" value="PAV80348.1"/>
    <property type="molecule type" value="Genomic_DNA"/>
</dbReference>
<keyword evidence="3" id="KW-1185">Reference proteome</keyword>
<proteinExistence type="predicted"/>
<accession>A0A2A2L2G9</accession>
<gene>
    <name evidence="2" type="ORF">WR25_20639</name>
</gene>
<evidence type="ECO:0008006" key="4">
    <source>
        <dbReference type="Google" id="ProtNLM"/>
    </source>
</evidence>
<dbReference type="Proteomes" id="UP000218231">
    <property type="component" value="Unassembled WGS sequence"/>
</dbReference>
<sequence length="117" mass="13065">MLVPVAICFLFLVIDTTYARVEVVDRNLCVGCGMDCLGDDYGNFRCGFMTCEERDCESEGMDCKPLMHGGAKCVEKVTCDGVECDEMNEVCEVRPMENCLDDCPMTPRCVPKHSEEN</sequence>